<dbReference type="PATRIC" id="fig|1122147.4.peg.2482"/>
<evidence type="ECO:0000256" key="5">
    <source>
        <dbReference type="PIRSR" id="PIRSR606710-1"/>
    </source>
</evidence>
<dbReference type="AlphaFoldDB" id="A0A0R1XD78"/>
<comment type="caution">
    <text evidence="9">The sequence shown here is derived from an EMBL/GenBank/DDBJ whole genome shotgun (WGS) entry which is preliminary data.</text>
</comment>
<keyword evidence="4 7" id="KW-0326">Glycosidase</keyword>
<evidence type="ECO:0000259" key="8">
    <source>
        <dbReference type="Pfam" id="PF16369"/>
    </source>
</evidence>
<dbReference type="Gene3D" id="2.115.10.20">
    <property type="entry name" value="Glycosyl hydrolase domain, family 43"/>
    <property type="match status" value="1"/>
</dbReference>
<dbReference type="InterPro" id="IPR023296">
    <property type="entry name" value="Glyco_hydro_beta-prop_sf"/>
</dbReference>
<feature type="active site" description="Proton acceptor" evidence="5">
    <location>
        <position position="85"/>
    </location>
</feature>
<protein>
    <submittedName>
        <fullName evidence="9">Arabinan endo-1,5-alpha-L-arabinosidase</fullName>
    </submittedName>
</protein>
<dbReference type="eggNOG" id="COG3507">
    <property type="taxonomic scope" value="Bacteria"/>
</dbReference>
<feature type="site" description="Important for catalytic activity, responsible for pKa modulation of the active site Glu and correct orientation of both the proton donor and substrate" evidence="6">
    <location>
        <position position="215"/>
    </location>
</feature>
<name>A0A0R1XD78_9LACO</name>
<dbReference type="GO" id="GO:0004553">
    <property type="term" value="F:hydrolase activity, hydrolyzing O-glycosyl compounds"/>
    <property type="evidence" value="ECO:0007669"/>
    <property type="project" value="InterPro"/>
</dbReference>
<evidence type="ECO:0000256" key="3">
    <source>
        <dbReference type="ARBA" id="ARBA00022801"/>
    </source>
</evidence>
<keyword evidence="3 7" id="KW-0378">Hydrolase</keyword>
<evidence type="ECO:0000313" key="10">
    <source>
        <dbReference type="Proteomes" id="UP000050949"/>
    </source>
</evidence>
<evidence type="ECO:0000256" key="2">
    <source>
        <dbReference type="ARBA" id="ARBA00009865"/>
    </source>
</evidence>
<dbReference type="InterPro" id="IPR006710">
    <property type="entry name" value="Glyco_hydro_43"/>
</dbReference>
<comment type="similarity">
    <text evidence="2 7">Belongs to the glycosyl hydrolase 43 family.</text>
</comment>
<dbReference type="SUPFAM" id="SSF75005">
    <property type="entry name" value="Arabinanase/levansucrase/invertase"/>
    <property type="match status" value="1"/>
</dbReference>
<dbReference type="GO" id="GO:0005975">
    <property type="term" value="P:carbohydrate metabolic process"/>
    <property type="evidence" value="ECO:0007669"/>
    <property type="project" value="InterPro"/>
</dbReference>
<proteinExistence type="inferred from homology"/>
<evidence type="ECO:0000256" key="6">
    <source>
        <dbReference type="PIRSR" id="PIRSR606710-2"/>
    </source>
</evidence>
<accession>A0A0R1XD78</accession>
<dbReference type="Gene3D" id="2.40.128.10">
    <property type="match status" value="1"/>
</dbReference>
<organism evidence="9 10">
    <name type="scientific">Schleiferilactobacillus harbinensis DSM 16991</name>
    <dbReference type="NCBI Taxonomy" id="1122147"/>
    <lineage>
        <taxon>Bacteria</taxon>
        <taxon>Bacillati</taxon>
        <taxon>Bacillota</taxon>
        <taxon>Bacilli</taxon>
        <taxon>Lactobacillales</taxon>
        <taxon>Lactobacillaceae</taxon>
        <taxon>Schleiferilactobacillus</taxon>
    </lineage>
</organism>
<dbReference type="PANTHER" id="PTHR43301">
    <property type="entry name" value="ARABINAN ENDO-1,5-ALPHA-L-ARABINOSIDASE"/>
    <property type="match status" value="1"/>
</dbReference>
<dbReference type="InterPro" id="IPR032291">
    <property type="entry name" value="Abn2_C"/>
</dbReference>
<dbReference type="EMBL" id="AZFW01000044">
    <property type="protein sequence ID" value="KRM27645.1"/>
    <property type="molecule type" value="Genomic_DNA"/>
</dbReference>
<reference evidence="9 10" key="1">
    <citation type="journal article" date="2015" name="Genome Announc.">
        <title>Expanding the biotechnology potential of lactobacilli through comparative genomics of 213 strains and associated genera.</title>
        <authorList>
            <person name="Sun Z."/>
            <person name="Harris H.M."/>
            <person name="McCann A."/>
            <person name="Guo C."/>
            <person name="Argimon S."/>
            <person name="Zhang W."/>
            <person name="Yang X."/>
            <person name="Jeffery I.B."/>
            <person name="Cooney J.C."/>
            <person name="Kagawa T.F."/>
            <person name="Liu W."/>
            <person name="Song Y."/>
            <person name="Salvetti E."/>
            <person name="Wrobel A."/>
            <person name="Rasinkangas P."/>
            <person name="Parkhill J."/>
            <person name="Rea M.C."/>
            <person name="O'Sullivan O."/>
            <person name="Ritari J."/>
            <person name="Douillard F.P."/>
            <person name="Paul Ross R."/>
            <person name="Yang R."/>
            <person name="Briner A.E."/>
            <person name="Felis G.E."/>
            <person name="de Vos W.M."/>
            <person name="Barrangou R."/>
            <person name="Klaenhammer T.R."/>
            <person name="Caufield P.W."/>
            <person name="Cui Y."/>
            <person name="Zhang H."/>
            <person name="O'Toole P.W."/>
        </authorList>
    </citation>
    <scope>NUCLEOTIDE SEQUENCE [LARGE SCALE GENOMIC DNA]</scope>
    <source>
        <strain evidence="9 10">DSM 16991</strain>
    </source>
</reference>
<dbReference type="Pfam" id="PF04616">
    <property type="entry name" value="Glyco_hydro_43"/>
    <property type="match status" value="1"/>
</dbReference>
<gene>
    <name evidence="9" type="ORF">FC91_GL002403</name>
</gene>
<sequence>MFSSSVNHLLNVYNTLYVNSTPNNIQLINRKGVQKMKLNRVTRWLALLGAVLLAGTAAGCQKQAAAAPVAQKLTAPKAAPATVHDPSIVQTNGRYYIIGSHMQFASSKNLIQWQQLSTSVKDTKLFSNITAELGPALSDAETDTFWAGDIEQLKDGKYYMYYCACQGSSPTSVLGVAVADKVTGPYKDQGIILRSGGAIKDDAAYDATQQPNVVDPHVFHDQTGQLWMVYGSYSGGIFILKMDEETGKPYPGQGYGQRLLGGNHVRIEGAYMLYNKQTDYYYLFLSFGGLSADGGYNLRVFRSRQPNGGFVDVQGQQAADIRGKLGTTFDDAAIQDYGNKLIGNFTWKEGSKQVGYVSPGHNTAFQDKQTGKYFVMFHTRFPGRGEYYEDRVHQMFFTRDGWPVLNPAPYDQETKTNYTTKQVIGDYQIVQMNKLITEDPATAKTTTVDQDGKLTGKVTGSWTNKNGQATLKTNQTTYSGVFISSWDPYQKAQTMMFSGTDAQGEPVFMRRMVTR</sequence>
<dbReference type="PANTHER" id="PTHR43301:SF3">
    <property type="entry name" value="ARABINAN ENDO-1,5-ALPHA-L-ARABINOSIDASE A-RELATED"/>
    <property type="match status" value="1"/>
</dbReference>
<evidence type="ECO:0000256" key="7">
    <source>
        <dbReference type="RuleBase" id="RU361187"/>
    </source>
</evidence>
<comment type="pathway">
    <text evidence="1">Glycan metabolism; L-arabinan degradation.</text>
</comment>
<feature type="domain" description="Extracellular endo-alpha-(1-&gt;5)-L-arabinanase C-terminal" evidence="8">
    <location>
        <begin position="407"/>
        <end position="508"/>
    </location>
</feature>
<evidence type="ECO:0000313" key="9">
    <source>
        <dbReference type="EMBL" id="KRM27645.1"/>
    </source>
</evidence>
<evidence type="ECO:0000256" key="4">
    <source>
        <dbReference type="ARBA" id="ARBA00023295"/>
    </source>
</evidence>
<dbReference type="Pfam" id="PF16369">
    <property type="entry name" value="GH43_C"/>
    <property type="match status" value="1"/>
</dbReference>
<dbReference type="InterPro" id="IPR050727">
    <property type="entry name" value="GH43_arabinanases"/>
</dbReference>
<dbReference type="Proteomes" id="UP000050949">
    <property type="component" value="Unassembled WGS sequence"/>
</dbReference>
<feature type="active site" description="Proton donor" evidence="5">
    <location>
        <position position="268"/>
    </location>
</feature>
<evidence type="ECO:0000256" key="1">
    <source>
        <dbReference type="ARBA" id="ARBA00004834"/>
    </source>
</evidence>